<feature type="chain" id="PRO_5001462016" description="Lipoprotein" evidence="1">
    <location>
        <begin position="21"/>
        <end position="239"/>
    </location>
</feature>
<evidence type="ECO:0008006" key="4">
    <source>
        <dbReference type="Google" id="ProtNLM"/>
    </source>
</evidence>
<dbReference type="PATRIC" id="fig|1454004.3.peg.325"/>
<gene>
    <name evidence="2" type="ORF">AW11_00315</name>
</gene>
<dbReference type="Proteomes" id="UP000022141">
    <property type="component" value="Unassembled WGS sequence"/>
</dbReference>
<name>A0A011RII1_ACCRE</name>
<dbReference type="EMBL" id="JEMY01000003">
    <property type="protein sequence ID" value="EXI90974.1"/>
    <property type="molecule type" value="Genomic_DNA"/>
</dbReference>
<protein>
    <recommendedName>
        <fullName evidence="4">Lipoprotein</fullName>
    </recommendedName>
</protein>
<keyword evidence="1" id="KW-0732">Signal</keyword>
<reference evidence="2" key="1">
    <citation type="submission" date="2014-02" db="EMBL/GenBank/DDBJ databases">
        <title>Expanding our view of genomic diversity in Candidatus Accumulibacter clades.</title>
        <authorList>
            <person name="Skennerton C.T."/>
            <person name="Barr J.J."/>
            <person name="Slater F.R."/>
            <person name="Bond P.L."/>
            <person name="Tyson G.W."/>
        </authorList>
    </citation>
    <scope>NUCLEOTIDE SEQUENCE [LARGE SCALE GENOMIC DNA]</scope>
</reference>
<dbReference type="AlphaFoldDB" id="A0A011RII1"/>
<accession>A0A011RII1</accession>
<evidence type="ECO:0000313" key="2">
    <source>
        <dbReference type="EMBL" id="EXI90974.1"/>
    </source>
</evidence>
<comment type="caution">
    <text evidence="2">The sequence shown here is derived from an EMBL/GenBank/DDBJ whole genome shotgun (WGS) entry which is preliminary data.</text>
</comment>
<evidence type="ECO:0000313" key="3">
    <source>
        <dbReference type="Proteomes" id="UP000022141"/>
    </source>
</evidence>
<evidence type="ECO:0000256" key="1">
    <source>
        <dbReference type="SAM" id="SignalP"/>
    </source>
</evidence>
<keyword evidence="3" id="KW-1185">Reference proteome</keyword>
<dbReference type="STRING" id="1454004.AW11_00315"/>
<dbReference type="eggNOG" id="COG2930">
    <property type="taxonomic scope" value="Bacteria"/>
</dbReference>
<feature type="signal peptide" evidence="1">
    <location>
        <begin position="1"/>
        <end position="20"/>
    </location>
</feature>
<sequence length="239" mass="25333">MHISVLCMLFLVITPTIGNAQISFDSLKEGAARAASAVGETTGSAVDAAGKVAGKATGALKENVDGTTESLGDEATPEATRAKLDAMARRTLARLFAEQPDSRDLFDRSAGYAVFDKREASFYLVAGYGRGVAVDADSDARVYMKMATTGGSLSFGLGGFASHVVILFENSAELEKFIARGLDAAAEVGTMAGEQKDQFALRFNEGKAVFVLTNNGWKVEAKLTGSRYWPDRALNPQTN</sequence>
<organism evidence="2 3">
    <name type="scientific">Accumulibacter regalis</name>
    <dbReference type="NCBI Taxonomy" id="522306"/>
    <lineage>
        <taxon>Bacteria</taxon>
        <taxon>Pseudomonadati</taxon>
        <taxon>Pseudomonadota</taxon>
        <taxon>Betaproteobacteria</taxon>
        <taxon>Candidatus Accumulibacter</taxon>
    </lineage>
</organism>
<proteinExistence type="predicted"/>